<dbReference type="Proteomes" id="UP001266305">
    <property type="component" value="Unassembled WGS sequence"/>
</dbReference>
<keyword evidence="3" id="KW-1185">Reference proteome</keyword>
<organism evidence="2 3">
    <name type="scientific">Saguinus oedipus</name>
    <name type="common">Cotton-top tamarin</name>
    <name type="synonym">Oedipomidas oedipus</name>
    <dbReference type="NCBI Taxonomy" id="9490"/>
    <lineage>
        <taxon>Eukaryota</taxon>
        <taxon>Metazoa</taxon>
        <taxon>Chordata</taxon>
        <taxon>Craniata</taxon>
        <taxon>Vertebrata</taxon>
        <taxon>Euteleostomi</taxon>
        <taxon>Mammalia</taxon>
        <taxon>Eutheria</taxon>
        <taxon>Euarchontoglires</taxon>
        <taxon>Primates</taxon>
        <taxon>Haplorrhini</taxon>
        <taxon>Platyrrhini</taxon>
        <taxon>Cebidae</taxon>
        <taxon>Callitrichinae</taxon>
        <taxon>Saguinus</taxon>
    </lineage>
</organism>
<protein>
    <submittedName>
        <fullName evidence="2">Uncharacterized protein</fullName>
    </submittedName>
</protein>
<evidence type="ECO:0000256" key="1">
    <source>
        <dbReference type="SAM" id="MobiDB-lite"/>
    </source>
</evidence>
<proteinExistence type="predicted"/>
<name>A0ABQ9TIW3_SAGOE</name>
<dbReference type="EMBL" id="JASSZA010000022">
    <property type="protein sequence ID" value="KAK2084142.1"/>
    <property type="molecule type" value="Genomic_DNA"/>
</dbReference>
<sequence length="104" mass="10953">MTAPGPPGFEPSRAEVVRTIRGATLAVKRREAGPGPRWKETLRPQRTGGTPALRRGLRVGTAPLRGEKAGLSQAGQTRGWGKGTGKHGGTASWRCEEVALEAEG</sequence>
<reference evidence="2 3" key="1">
    <citation type="submission" date="2023-05" db="EMBL/GenBank/DDBJ databases">
        <title>B98-5 Cell Line De Novo Hybrid Assembly: An Optical Mapping Approach.</title>
        <authorList>
            <person name="Kananen K."/>
            <person name="Auerbach J.A."/>
            <person name="Kautto E."/>
            <person name="Blachly J.S."/>
        </authorList>
    </citation>
    <scope>NUCLEOTIDE SEQUENCE [LARGE SCALE GENOMIC DNA]</scope>
    <source>
        <strain evidence="2">B95-8</strain>
        <tissue evidence="2">Cell line</tissue>
    </source>
</reference>
<feature type="region of interest" description="Disordered" evidence="1">
    <location>
        <begin position="30"/>
        <end position="92"/>
    </location>
</feature>
<feature type="compositionally biased region" description="Gly residues" evidence="1">
    <location>
        <begin position="78"/>
        <end position="88"/>
    </location>
</feature>
<accession>A0ABQ9TIW3</accession>
<gene>
    <name evidence="2" type="ORF">P7K49_037175</name>
</gene>
<evidence type="ECO:0000313" key="2">
    <source>
        <dbReference type="EMBL" id="KAK2084142.1"/>
    </source>
</evidence>
<feature type="compositionally biased region" description="Basic and acidic residues" evidence="1">
    <location>
        <begin position="30"/>
        <end position="43"/>
    </location>
</feature>
<comment type="caution">
    <text evidence="2">The sequence shown here is derived from an EMBL/GenBank/DDBJ whole genome shotgun (WGS) entry which is preliminary data.</text>
</comment>
<evidence type="ECO:0000313" key="3">
    <source>
        <dbReference type="Proteomes" id="UP001266305"/>
    </source>
</evidence>